<name>A0ABX6PVI3_9FIRM</name>
<organism evidence="1 2">
    <name type="scientific">Caproicibacterium lactatifermentans</name>
    <dbReference type="NCBI Taxonomy" id="2666138"/>
    <lineage>
        <taxon>Bacteria</taxon>
        <taxon>Bacillati</taxon>
        <taxon>Bacillota</taxon>
        <taxon>Clostridia</taxon>
        <taxon>Eubacteriales</taxon>
        <taxon>Oscillospiraceae</taxon>
        <taxon>Caproicibacterium</taxon>
    </lineage>
</organism>
<dbReference type="Proteomes" id="UP000509623">
    <property type="component" value="Chromosome"/>
</dbReference>
<dbReference type="RefSeq" id="WP_174192588.1">
    <property type="nucleotide sequence ID" value="NZ_CP046051.1"/>
</dbReference>
<keyword evidence="2" id="KW-1185">Reference proteome</keyword>
<protein>
    <submittedName>
        <fullName evidence="1">Uncharacterized protein</fullName>
    </submittedName>
</protein>
<reference evidence="2" key="1">
    <citation type="submission" date="2019-11" db="EMBL/GenBank/DDBJ databases">
        <authorList>
            <person name="Ren C."/>
            <person name="Wang H."/>
            <person name="Xu Y."/>
        </authorList>
    </citation>
    <scope>NUCLEOTIDE SEQUENCE [LARGE SCALE GENOMIC DNA]</scope>
    <source>
        <strain evidence="2">JNU-WLY1368</strain>
    </source>
</reference>
<gene>
    <name evidence="1" type="ORF">GKP14_04370</name>
</gene>
<sequence>MIRELSQPFSILSLKHVGESQHYHLLVQKAARRKESLSVGSFVYTK</sequence>
<evidence type="ECO:0000313" key="2">
    <source>
        <dbReference type="Proteomes" id="UP000509623"/>
    </source>
</evidence>
<accession>A0ABX6PVI3</accession>
<dbReference type="EMBL" id="CP046161">
    <property type="protein sequence ID" value="QKO30315.1"/>
    <property type="molecule type" value="Genomic_DNA"/>
</dbReference>
<proteinExistence type="predicted"/>
<evidence type="ECO:0000313" key="1">
    <source>
        <dbReference type="EMBL" id="QKO30315.1"/>
    </source>
</evidence>